<feature type="transmembrane region" description="Helical" evidence="1">
    <location>
        <begin position="97"/>
        <end position="116"/>
    </location>
</feature>
<keyword evidence="3" id="KW-1185">Reference proteome</keyword>
<organism evidence="2 3">
    <name type="scientific">Herbiconiux moechotypicola</name>
    <dbReference type="NCBI Taxonomy" id="637393"/>
    <lineage>
        <taxon>Bacteria</taxon>
        <taxon>Bacillati</taxon>
        <taxon>Actinomycetota</taxon>
        <taxon>Actinomycetes</taxon>
        <taxon>Micrococcales</taxon>
        <taxon>Microbacteriaceae</taxon>
        <taxon>Herbiconiux</taxon>
    </lineage>
</organism>
<keyword evidence="1" id="KW-1133">Transmembrane helix</keyword>
<feature type="transmembrane region" description="Helical" evidence="1">
    <location>
        <begin position="72"/>
        <end position="91"/>
    </location>
</feature>
<evidence type="ECO:0000256" key="1">
    <source>
        <dbReference type="SAM" id="Phobius"/>
    </source>
</evidence>
<sequence>MARRPAGVTLVAVIVWIQGLFTLLGGIFSLVAAPAGGELAGPLAASAIISIILGVITIAVGVGLLRGSGVARVLTTIVLLLSIANAIYVLLAQPATILGPVVSALLAVVGLIMLYTSRANAYFRS</sequence>
<protein>
    <recommendedName>
        <fullName evidence="4">Integral membrane protein</fullName>
    </recommendedName>
</protein>
<feature type="transmembrane region" description="Helical" evidence="1">
    <location>
        <begin position="43"/>
        <end position="65"/>
    </location>
</feature>
<accession>A0ABN3DE55</accession>
<dbReference type="EMBL" id="BAAAQY010000003">
    <property type="protein sequence ID" value="GAA2228716.1"/>
    <property type="molecule type" value="Genomic_DNA"/>
</dbReference>
<evidence type="ECO:0008006" key="4">
    <source>
        <dbReference type="Google" id="ProtNLM"/>
    </source>
</evidence>
<reference evidence="2 3" key="1">
    <citation type="journal article" date="2019" name="Int. J. Syst. Evol. Microbiol.">
        <title>The Global Catalogue of Microorganisms (GCM) 10K type strain sequencing project: providing services to taxonomists for standard genome sequencing and annotation.</title>
        <authorList>
            <consortium name="The Broad Institute Genomics Platform"/>
            <consortium name="The Broad Institute Genome Sequencing Center for Infectious Disease"/>
            <person name="Wu L."/>
            <person name="Ma J."/>
        </authorList>
    </citation>
    <scope>NUCLEOTIDE SEQUENCE [LARGE SCALE GENOMIC DNA]</scope>
    <source>
        <strain evidence="2 3">JCM 16117</strain>
    </source>
</reference>
<proteinExistence type="predicted"/>
<keyword evidence="1" id="KW-0472">Membrane</keyword>
<dbReference type="RefSeq" id="WP_259478655.1">
    <property type="nucleotide sequence ID" value="NZ_BAAAQY010000003.1"/>
</dbReference>
<dbReference type="Proteomes" id="UP001500929">
    <property type="component" value="Unassembled WGS sequence"/>
</dbReference>
<gene>
    <name evidence="2" type="ORF">GCM10009851_11470</name>
</gene>
<keyword evidence="1" id="KW-0812">Transmembrane</keyword>
<evidence type="ECO:0000313" key="2">
    <source>
        <dbReference type="EMBL" id="GAA2228716.1"/>
    </source>
</evidence>
<feature type="transmembrane region" description="Helical" evidence="1">
    <location>
        <begin position="7"/>
        <end position="31"/>
    </location>
</feature>
<name>A0ABN3DE55_9MICO</name>
<evidence type="ECO:0000313" key="3">
    <source>
        <dbReference type="Proteomes" id="UP001500929"/>
    </source>
</evidence>
<comment type="caution">
    <text evidence="2">The sequence shown here is derived from an EMBL/GenBank/DDBJ whole genome shotgun (WGS) entry which is preliminary data.</text>
</comment>